<proteinExistence type="predicted"/>
<feature type="transmembrane region" description="Helical" evidence="1">
    <location>
        <begin position="144"/>
        <end position="163"/>
    </location>
</feature>
<feature type="domain" description="Acyltransferase 3" evidence="2">
    <location>
        <begin position="10"/>
        <end position="319"/>
    </location>
</feature>
<feature type="transmembrane region" description="Helical" evidence="1">
    <location>
        <begin position="169"/>
        <end position="186"/>
    </location>
</feature>
<protein>
    <submittedName>
        <fullName evidence="3">Acyltransferase</fullName>
    </submittedName>
</protein>
<evidence type="ECO:0000256" key="1">
    <source>
        <dbReference type="SAM" id="Phobius"/>
    </source>
</evidence>
<dbReference type="PANTHER" id="PTHR23028:SF53">
    <property type="entry name" value="ACYL_TRANSF_3 DOMAIN-CONTAINING PROTEIN"/>
    <property type="match status" value="1"/>
</dbReference>
<keyword evidence="3" id="KW-0012">Acyltransferase</keyword>
<evidence type="ECO:0000313" key="3">
    <source>
        <dbReference type="EMBL" id="TWT26624.1"/>
    </source>
</evidence>
<dbReference type="GO" id="GO:0016020">
    <property type="term" value="C:membrane"/>
    <property type="evidence" value="ECO:0007669"/>
    <property type="project" value="TreeGrafter"/>
</dbReference>
<keyword evidence="1" id="KW-0472">Membrane</keyword>
<dbReference type="EMBL" id="VOHM01000008">
    <property type="protein sequence ID" value="TWT26624.1"/>
    <property type="molecule type" value="Genomic_DNA"/>
</dbReference>
<evidence type="ECO:0000259" key="2">
    <source>
        <dbReference type="Pfam" id="PF01757"/>
    </source>
</evidence>
<keyword evidence="3" id="KW-0808">Transferase</keyword>
<keyword evidence="4" id="KW-1185">Reference proteome</keyword>
<feature type="transmembrane region" description="Helical" evidence="1">
    <location>
        <begin position="12"/>
        <end position="29"/>
    </location>
</feature>
<dbReference type="Proteomes" id="UP000320791">
    <property type="component" value="Unassembled WGS sequence"/>
</dbReference>
<feature type="transmembrane region" description="Helical" evidence="1">
    <location>
        <begin position="41"/>
        <end position="57"/>
    </location>
</feature>
<feature type="transmembrane region" description="Helical" evidence="1">
    <location>
        <begin position="300"/>
        <end position="323"/>
    </location>
</feature>
<name>A0A5C5UK87_9CORY</name>
<keyword evidence="1" id="KW-0812">Transmembrane</keyword>
<dbReference type="Pfam" id="PF01757">
    <property type="entry name" value="Acyl_transf_3"/>
    <property type="match status" value="1"/>
</dbReference>
<dbReference type="PANTHER" id="PTHR23028">
    <property type="entry name" value="ACETYLTRANSFERASE"/>
    <property type="match status" value="1"/>
</dbReference>
<comment type="caution">
    <text evidence="3">The sequence shown here is derived from an EMBL/GenBank/DDBJ whole genome shotgun (WGS) entry which is preliminary data.</text>
</comment>
<feature type="transmembrane region" description="Helical" evidence="1">
    <location>
        <begin position="120"/>
        <end position="137"/>
    </location>
</feature>
<feature type="transmembrane region" description="Helical" evidence="1">
    <location>
        <begin position="237"/>
        <end position="258"/>
    </location>
</feature>
<dbReference type="RefSeq" id="WP_146324068.1">
    <property type="nucleotide sequence ID" value="NZ_BAABLR010000024.1"/>
</dbReference>
<gene>
    <name evidence="3" type="ORF">FRX94_05190</name>
</gene>
<dbReference type="InterPro" id="IPR002656">
    <property type="entry name" value="Acyl_transf_3_dom"/>
</dbReference>
<organism evidence="3 4">
    <name type="scientific">Corynebacterium canis</name>
    <dbReference type="NCBI Taxonomy" id="679663"/>
    <lineage>
        <taxon>Bacteria</taxon>
        <taxon>Bacillati</taxon>
        <taxon>Actinomycetota</taxon>
        <taxon>Actinomycetes</taxon>
        <taxon>Mycobacteriales</taxon>
        <taxon>Corynebacteriaceae</taxon>
        <taxon>Corynebacterium</taxon>
    </lineage>
</organism>
<feature type="transmembrane region" description="Helical" evidence="1">
    <location>
        <begin position="270"/>
        <end position="294"/>
    </location>
</feature>
<dbReference type="InterPro" id="IPR050879">
    <property type="entry name" value="Acyltransferase_3"/>
</dbReference>
<accession>A0A5C5UK87</accession>
<feature type="transmembrane region" description="Helical" evidence="1">
    <location>
        <begin position="77"/>
        <end position="100"/>
    </location>
</feature>
<evidence type="ECO:0000313" key="4">
    <source>
        <dbReference type="Proteomes" id="UP000320791"/>
    </source>
</evidence>
<dbReference type="GO" id="GO:0009103">
    <property type="term" value="P:lipopolysaccharide biosynthetic process"/>
    <property type="evidence" value="ECO:0007669"/>
    <property type="project" value="TreeGrafter"/>
</dbReference>
<dbReference type="AlphaFoldDB" id="A0A5C5UK87"/>
<keyword evidence="1" id="KW-1133">Transmembrane helix</keyword>
<reference evidence="3 4" key="1">
    <citation type="submission" date="2019-08" db="EMBL/GenBank/DDBJ databases">
        <authorList>
            <person name="Lei W."/>
        </authorList>
    </citation>
    <scope>NUCLEOTIDE SEQUENCE [LARGE SCALE GENOMIC DNA]</scope>
    <source>
        <strain evidence="3 4">CCUG 58627</strain>
    </source>
</reference>
<dbReference type="GO" id="GO:0016747">
    <property type="term" value="F:acyltransferase activity, transferring groups other than amino-acyl groups"/>
    <property type="evidence" value="ECO:0007669"/>
    <property type="project" value="InterPro"/>
</dbReference>
<feature type="transmembrane region" description="Helical" evidence="1">
    <location>
        <begin position="207"/>
        <end position="225"/>
    </location>
</feature>
<sequence length="347" mass="39193">MRAPQSYNPQLQALRAVAAMGIVFTHAAFQTGTSMPVVERFDFFVPVFFALSAFLLWRPQPPGYYRRRASRILPAYLAVVFVVFLVLPEAYGASLITILANFTFTQIYVPHTLHPGLTHLWSLCVEVVFYLALPALYRLGWKKVLGLSVLSLGWAWLPPVQSVEIVNMQIWPPAFLPWFCVGILGAEFLRHREPSPRVKRILQIRSLWAGLAILILWVAAQPWYGPPGLIHPTPLQFQLRVIAGTAFAACVVLPYALAPGWWVPKSLETLGLWSYSFFLWHLAVLSFSFPILGIRHFDGSFWPVVLLTIALTIPVSAASYLLVEQPGRKLRLPTTLWARLRPEAVRQ</sequence>
<dbReference type="OrthoDB" id="5242306at2"/>